<dbReference type="STRING" id="39692.BST38_08335"/>
<keyword evidence="4" id="KW-1185">Reference proteome</keyword>
<evidence type="ECO:0000259" key="2">
    <source>
        <dbReference type="SMART" id="SM00507"/>
    </source>
</evidence>
<feature type="compositionally biased region" description="Pro residues" evidence="1">
    <location>
        <begin position="451"/>
        <end position="464"/>
    </location>
</feature>
<evidence type="ECO:0000313" key="3">
    <source>
        <dbReference type="EMBL" id="SRX78833.1"/>
    </source>
</evidence>
<feature type="compositionally biased region" description="Low complexity" evidence="1">
    <location>
        <begin position="496"/>
        <end position="509"/>
    </location>
</feature>
<dbReference type="SMART" id="SM00507">
    <property type="entry name" value="HNHc"/>
    <property type="match status" value="1"/>
</dbReference>
<feature type="region of interest" description="Disordered" evidence="1">
    <location>
        <begin position="444"/>
        <end position="533"/>
    </location>
</feature>
<reference evidence="3 4" key="1">
    <citation type="submission" date="2018-05" db="EMBL/GenBank/DDBJ databases">
        <authorList>
            <consortium name="IHU Genomes"/>
        </authorList>
    </citation>
    <scope>NUCLEOTIDE SEQUENCE [LARGE SCALE GENOMIC DNA]</scope>
    <source>
        <strain evidence="3 4">P7335</strain>
    </source>
</reference>
<feature type="domain" description="HNH nuclease" evidence="2">
    <location>
        <begin position="355"/>
        <end position="406"/>
    </location>
</feature>
<evidence type="ECO:0000256" key="1">
    <source>
        <dbReference type="SAM" id="MobiDB-lite"/>
    </source>
</evidence>
<dbReference type="EMBL" id="UEGS01000001">
    <property type="protein sequence ID" value="SRX78833.1"/>
    <property type="molecule type" value="Genomic_DNA"/>
</dbReference>
<dbReference type="AlphaFoldDB" id="A0A375YCI0"/>
<name>A0A375YCI0_MYCPF</name>
<dbReference type="Pfam" id="PF02720">
    <property type="entry name" value="DUF222"/>
    <property type="match status" value="1"/>
</dbReference>
<organism evidence="3 4">
    <name type="scientific">Mycolicibacterium parafortuitum</name>
    <name type="common">Mycobacterium parafortuitum</name>
    <dbReference type="NCBI Taxonomy" id="39692"/>
    <lineage>
        <taxon>Bacteria</taxon>
        <taxon>Bacillati</taxon>
        <taxon>Actinomycetota</taxon>
        <taxon>Actinomycetes</taxon>
        <taxon>Mycobacteriales</taxon>
        <taxon>Mycobacteriaceae</taxon>
        <taxon>Mycolicibacterium</taxon>
    </lineage>
</organism>
<feature type="region of interest" description="Disordered" evidence="1">
    <location>
        <begin position="276"/>
        <end position="313"/>
    </location>
</feature>
<gene>
    <name evidence="3" type="ORF">MPP7335_00566</name>
</gene>
<proteinExistence type="predicted"/>
<dbReference type="CDD" id="cd00085">
    <property type="entry name" value="HNHc"/>
    <property type="match status" value="1"/>
</dbReference>
<accession>A0A375YCI0</accession>
<dbReference type="InterPro" id="IPR003870">
    <property type="entry name" value="DUF222"/>
</dbReference>
<dbReference type="Proteomes" id="UP000252008">
    <property type="component" value="Unassembled WGS sequence"/>
</dbReference>
<sequence length="533" mass="57709">MFDGSAPELRDLAGRSDAELIDAVTAWARTAAAAEARKTAAIAELHRRLCDEAGADHPFWVCDDCDALAAQLACALNLGHGRAIEQIELAVGVHDRFPKLGARFLAGDIPVWTVTVILERTELVTDPTALAELDTALAERAAKWGPLSKYKLKQAVDTWVDRYDPDAVKRTQHSSRGRYFTVGSHTDAAGTTSVHGRMSVSDAALLEHRVATFARGVCPDDPRTLDQRRSDAAGAISAGATFLACRCDNPECAAKGDDGRASSFVIHVVADRESIDADQDPLLHGAEPREDAATPGPETPETPGPPPRPKPALIYTARGAMLPAPMLAELIAHGAAVRFVGDPTGTEDHYRPSAKLQEFIRARDLTCRFPGCDRPADTADIDHTVPWPAGVTHPANTKCYCRLHHLLKTFWAGWSDTQYPDGRVTITTPTGHTYTTHPLSGLLFADWDTTTPPPPPAGETPPPRAGRHLSMPTRRRTRSQNRAARITAERRRNAAERAALARQPAARGRTPLPGVAIPGYRHHPDYGDDPPPF</sequence>
<dbReference type="InterPro" id="IPR003615">
    <property type="entry name" value="HNH_nuc"/>
</dbReference>
<evidence type="ECO:0000313" key="4">
    <source>
        <dbReference type="Proteomes" id="UP000252008"/>
    </source>
</evidence>
<dbReference type="RefSeq" id="WP_083142816.1">
    <property type="nucleotide sequence ID" value="NZ_MVID01000005.1"/>
</dbReference>
<protein>
    <recommendedName>
        <fullName evidence="2">HNH nuclease domain-containing protein</fullName>
    </recommendedName>
</protein>
<feature type="compositionally biased region" description="Pro residues" evidence="1">
    <location>
        <begin position="297"/>
        <end position="310"/>
    </location>
</feature>